<reference evidence="3 4" key="1">
    <citation type="submission" date="2022-04" db="EMBL/GenBank/DDBJ databases">
        <title>Positive selection, recombination, and allopatry shape intraspecific diversity of widespread and dominant cyanobacteria.</title>
        <authorList>
            <person name="Wei J."/>
            <person name="Shu W."/>
            <person name="Hu C."/>
        </authorList>
    </citation>
    <scope>NUCLEOTIDE SEQUENCE [LARGE SCALE GENOMIC DNA]</scope>
    <source>
        <strain evidence="3 4">AS-A4</strain>
    </source>
</reference>
<dbReference type="RefSeq" id="WP_190450482.1">
    <property type="nucleotide sequence ID" value="NZ_JAMPLM010000002.1"/>
</dbReference>
<name>A0ABV0KEA3_9CYAN</name>
<organism evidence="3 4">
    <name type="scientific">Stenomitos frigidus AS-A4</name>
    <dbReference type="NCBI Taxonomy" id="2933935"/>
    <lineage>
        <taxon>Bacteria</taxon>
        <taxon>Bacillati</taxon>
        <taxon>Cyanobacteriota</taxon>
        <taxon>Cyanophyceae</taxon>
        <taxon>Leptolyngbyales</taxon>
        <taxon>Leptolyngbyaceae</taxon>
        <taxon>Stenomitos</taxon>
    </lineage>
</organism>
<evidence type="ECO:0000313" key="4">
    <source>
        <dbReference type="Proteomes" id="UP001476950"/>
    </source>
</evidence>
<evidence type="ECO:0000256" key="2">
    <source>
        <dbReference type="SAM" id="SignalP"/>
    </source>
</evidence>
<evidence type="ECO:0000256" key="1">
    <source>
        <dbReference type="SAM" id="MobiDB-lite"/>
    </source>
</evidence>
<gene>
    <name evidence="3" type="ORF">NDI38_03735</name>
</gene>
<dbReference type="Gene3D" id="1.20.120.20">
    <property type="entry name" value="Apolipoprotein"/>
    <property type="match status" value="1"/>
</dbReference>
<dbReference type="Proteomes" id="UP001476950">
    <property type="component" value="Unassembled WGS sequence"/>
</dbReference>
<proteinExistence type="predicted"/>
<feature type="region of interest" description="Disordered" evidence="1">
    <location>
        <begin position="139"/>
        <end position="217"/>
    </location>
</feature>
<keyword evidence="2" id="KW-0732">Signal</keyword>
<feature type="compositionally biased region" description="Basic and acidic residues" evidence="1">
    <location>
        <begin position="175"/>
        <end position="191"/>
    </location>
</feature>
<sequence length="217" mass="23632">MSKVFSFFKGIQLSRILMIATVSLLMLFSTACSRANATDTSSMKNPGVKDPITPGQVQPYKGGMNNFEDVDTNRRLDKGSVDAKAKALRDRVQRNIDEKSIDSPEQYVKNYRSGTPLNERIENIGEDVSKAADEAKDSLKEFSNRGPKNVERNVKDVPEKASRGLDQAKQNVEAAGKDISRGVKEPIDKAGKALNRAGEVAKDKAADSANAVGRSVD</sequence>
<feature type="chain" id="PRO_5047536300" evidence="2">
    <location>
        <begin position="38"/>
        <end position="217"/>
    </location>
</feature>
<protein>
    <submittedName>
        <fullName evidence="3">Apolipoprotein A1/A4/E family protein</fullName>
    </submittedName>
</protein>
<feature type="signal peptide" evidence="2">
    <location>
        <begin position="1"/>
        <end position="37"/>
    </location>
</feature>
<dbReference type="InterPro" id="IPR046599">
    <property type="entry name" value="DUF6658"/>
</dbReference>
<comment type="caution">
    <text evidence="3">The sequence shown here is derived from an EMBL/GenBank/DDBJ whole genome shotgun (WGS) entry which is preliminary data.</text>
</comment>
<feature type="region of interest" description="Disordered" evidence="1">
    <location>
        <begin position="37"/>
        <end position="62"/>
    </location>
</feature>
<dbReference type="PROSITE" id="PS51257">
    <property type="entry name" value="PROKAR_LIPOPROTEIN"/>
    <property type="match status" value="1"/>
</dbReference>
<keyword evidence="4" id="KW-1185">Reference proteome</keyword>
<dbReference type="Pfam" id="PF20363">
    <property type="entry name" value="DUF6658"/>
    <property type="match status" value="1"/>
</dbReference>
<dbReference type="EMBL" id="JAMPLM010000002">
    <property type="protein sequence ID" value="MEP1057535.1"/>
    <property type="molecule type" value="Genomic_DNA"/>
</dbReference>
<accession>A0ABV0KEA3</accession>
<feature type="compositionally biased region" description="Basic and acidic residues" evidence="1">
    <location>
        <begin position="139"/>
        <end position="163"/>
    </location>
</feature>
<evidence type="ECO:0000313" key="3">
    <source>
        <dbReference type="EMBL" id="MEP1057535.1"/>
    </source>
</evidence>